<dbReference type="GO" id="GO:0016020">
    <property type="term" value="C:membrane"/>
    <property type="evidence" value="ECO:0007669"/>
    <property type="project" value="UniProtKB-SubCell"/>
</dbReference>
<dbReference type="SUPFAM" id="SSF117070">
    <property type="entry name" value="LEA14-like"/>
    <property type="match status" value="1"/>
</dbReference>
<proteinExistence type="predicted"/>
<keyword evidence="3 5" id="KW-1133">Transmembrane helix</keyword>
<dbReference type="GO" id="GO:0098542">
    <property type="term" value="P:defense response to other organism"/>
    <property type="evidence" value="ECO:0007669"/>
    <property type="project" value="InterPro"/>
</dbReference>
<dbReference type="Proteomes" id="UP000015105">
    <property type="component" value="Chromosome 6D"/>
</dbReference>
<evidence type="ECO:0000256" key="4">
    <source>
        <dbReference type="ARBA" id="ARBA00023136"/>
    </source>
</evidence>
<reference evidence="7" key="4">
    <citation type="submission" date="2019-03" db="UniProtKB">
        <authorList>
            <consortium name="EnsemblPlants"/>
        </authorList>
    </citation>
    <scope>IDENTIFICATION</scope>
</reference>
<feature type="transmembrane region" description="Helical" evidence="5">
    <location>
        <begin position="55"/>
        <end position="80"/>
    </location>
</feature>
<feature type="domain" description="Late embryogenesis abundant protein LEA-2 subgroup" evidence="6">
    <location>
        <begin position="112"/>
        <end position="204"/>
    </location>
</feature>
<evidence type="ECO:0000256" key="5">
    <source>
        <dbReference type="SAM" id="Phobius"/>
    </source>
</evidence>
<dbReference type="PANTHER" id="PTHR31234">
    <property type="entry name" value="LATE EMBRYOGENESIS ABUNDANT (LEA) HYDROXYPROLINE-RICH GLYCOPROTEIN FAMILY"/>
    <property type="match status" value="1"/>
</dbReference>
<organism evidence="7 8">
    <name type="scientific">Aegilops tauschii subsp. strangulata</name>
    <name type="common">Goatgrass</name>
    <dbReference type="NCBI Taxonomy" id="200361"/>
    <lineage>
        <taxon>Eukaryota</taxon>
        <taxon>Viridiplantae</taxon>
        <taxon>Streptophyta</taxon>
        <taxon>Embryophyta</taxon>
        <taxon>Tracheophyta</taxon>
        <taxon>Spermatophyta</taxon>
        <taxon>Magnoliopsida</taxon>
        <taxon>Liliopsida</taxon>
        <taxon>Poales</taxon>
        <taxon>Poaceae</taxon>
        <taxon>BOP clade</taxon>
        <taxon>Pooideae</taxon>
        <taxon>Triticodae</taxon>
        <taxon>Triticeae</taxon>
        <taxon>Triticinae</taxon>
        <taxon>Aegilops</taxon>
    </lineage>
</organism>
<dbReference type="InterPro" id="IPR004864">
    <property type="entry name" value="LEA_2"/>
</dbReference>
<name>A0A453NHT6_AEGTS</name>
<accession>A0A453NHT6</accession>
<evidence type="ECO:0000256" key="1">
    <source>
        <dbReference type="ARBA" id="ARBA00004167"/>
    </source>
</evidence>
<dbReference type="Gramene" id="AET6Gv20379700.1">
    <property type="protein sequence ID" value="AET6Gv20379700.1"/>
    <property type="gene ID" value="AET6Gv20379700"/>
</dbReference>
<evidence type="ECO:0000313" key="7">
    <source>
        <dbReference type="EnsemblPlants" id="AET6Gv20379700.1"/>
    </source>
</evidence>
<keyword evidence="4 5" id="KW-0472">Membrane</keyword>
<reference evidence="7" key="5">
    <citation type="journal article" date="2021" name="G3 (Bethesda)">
        <title>Aegilops tauschii genome assembly Aet v5.0 features greater sequence contiguity and improved annotation.</title>
        <authorList>
            <person name="Wang L."/>
            <person name="Zhu T."/>
            <person name="Rodriguez J.C."/>
            <person name="Deal K.R."/>
            <person name="Dubcovsky J."/>
            <person name="McGuire P.E."/>
            <person name="Lux T."/>
            <person name="Spannagl M."/>
            <person name="Mayer K.F.X."/>
            <person name="Baldrich P."/>
            <person name="Meyers B.C."/>
            <person name="Huo N."/>
            <person name="Gu Y.Q."/>
            <person name="Zhou H."/>
            <person name="Devos K.M."/>
            <person name="Bennetzen J.L."/>
            <person name="Unver T."/>
            <person name="Budak H."/>
            <person name="Gulick P.J."/>
            <person name="Galiba G."/>
            <person name="Kalapos B."/>
            <person name="Nelson D.R."/>
            <person name="Li P."/>
            <person name="You F.M."/>
            <person name="Luo M.C."/>
            <person name="Dvorak J."/>
        </authorList>
    </citation>
    <scope>NUCLEOTIDE SEQUENCE [LARGE SCALE GENOMIC DNA]</scope>
    <source>
        <strain evidence="7">cv. AL8/78</strain>
    </source>
</reference>
<keyword evidence="2 5" id="KW-0812">Transmembrane</keyword>
<dbReference type="AlphaFoldDB" id="A0A453NHT6"/>
<evidence type="ECO:0000256" key="2">
    <source>
        <dbReference type="ARBA" id="ARBA00022692"/>
    </source>
</evidence>
<protein>
    <recommendedName>
        <fullName evidence="6">Late embryogenesis abundant protein LEA-2 subgroup domain-containing protein</fullName>
    </recommendedName>
</protein>
<evidence type="ECO:0000313" key="8">
    <source>
        <dbReference type="Proteomes" id="UP000015105"/>
    </source>
</evidence>
<sequence length="233" mass="25417">ISPFNSIVSCRARTFTMAFQSQACSLPIHTAPSPNAKPLDDDDLRLRRRRRRCRCICALVTLGVLLLLGVTLLVLFLTVLRVRDPSTRVLSARFVGPVPSLAQPNFTVQLTAAVHNPNRVSFSYASGTAELWYRGTHVGDAQVGPGCIPGRGDETVQLDMTVLTASFTKDMAQLIKDIEAGTLPLDASARIQGRVAIFGVFKLSVVAYSDCHVVVGFPNMDIRSQECHDHAKL</sequence>
<dbReference type="EnsemblPlants" id="AET6Gv20379700.1">
    <property type="protein sequence ID" value="AET6Gv20379700.1"/>
    <property type="gene ID" value="AET6Gv20379700"/>
</dbReference>
<dbReference type="Pfam" id="PF03168">
    <property type="entry name" value="LEA_2"/>
    <property type="match status" value="1"/>
</dbReference>
<evidence type="ECO:0000256" key="3">
    <source>
        <dbReference type="ARBA" id="ARBA00022989"/>
    </source>
</evidence>
<dbReference type="InterPro" id="IPR044839">
    <property type="entry name" value="NDR1-like"/>
</dbReference>
<dbReference type="Gene3D" id="2.60.40.1820">
    <property type="match status" value="1"/>
</dbReference>
<keyword evidence="8" id="KW-1185">Reference proteome</keyword>
<reference evidence="7" key="3">
    <citation type="journal article" date="2017" name="Nature">
        <title>Genome sequence of the progenitor of the wheat D genome Aegilops tauschii.</title>
        <authorList>
            <person name="Luo M.C."/>
            <person name="Gu Y.Q."/>
            <person name="Puiu D."/>
            <person name="Wang H."/>
            <person name="Twardziok S.O."/>
            <person name="Deal K.R."/>
            <person name="Huo N."/>
            <person name="Zhu T."/>
            <person name="Wang L."/>
            <person name="Wang Y."/>
            <person name="McGuire P.E."/>
            <person name="Liu S."/>
            <person name="Long H."/>
            <person name="Ramasamy R.K."/>
            <person name="Rodriguez J.C."/>
            <person name="Van S.L."/>
            <person name="Yuan L."/>
            <person name="Wang Z."/>
            <person name="Xia Z."/>
            <person name="Xiao L."/>
            <person name="Anderson O.D."/>
            <person name="Ouyang S."/>
            <person name="Liang Y."/>
            <person name="Zimin A.V."/>
            <person name="Pertea G."/>
            <person name="Qi P."/>
            <person name="Bennetzen J.L."/>
            <person name="Dai X."/>
            <person name="Dawson M.W."/>
            <person name="Muller H.G."/>
            <person name="Kugler K."/>
            <person name="Rivarola-Duarte L."/>
            <person name="Spannagl M."/>
            <person name="Mayer K.F.X."/>
            <person name="Lu F.H."/>
            <person name="Bevan M.W."/>
            <person name="Leroy P."/>
            <person name="Li P."/>
            <person name="You F.M."/>
            <person name="Sun Q."/>
            <person name="Liu Z."/>
            <person name="Lyons E."/>
            <person name="Wicker T."/>
            <person name="Salzberg S.L."/>
            <person name="Devos K.M."/>
            <person name="Dvorak J."/>
        </authorList>
    </citation>
    <scope>NUCLEOTIDE SEQUENCE [LARGE SCALE GENOMIC DNA]</scope>
    <source>
        <strain evidence="7">cv. AL8/78</strain>
    </source>
</reference>
<comment type="subcellular location">
    <subcellularLocation>
        <location evidence="1">Membrane</location>
        <topology evidence="1">Single-pass membrane protein</topology>
    </subcellularLocation>
</comment>
<evidence type="ECO:0000259" key="6">
    <source>
        <dbReference type="Pfam" id="PF03168"/>
    </source>
</evidence>
<reference evidence="8" key="2">
    <citation type="journal article" date="2017" name="Nat. Plants">
        <title>The Aegilops tauschii genome reveals multiple impacts of transposons.</title>
        <authorList>
            <person name="Zhao G."/>
            <person name="Zou C."/>
            <person name="Li K."/>
            <person name="Wang K."/>
            <person name="Li T."/>
            <person name="Gao L."/>
            <person name="Zhang X."/>
            <person name="Wang H."/>
            <person name="Yang Z."/>
            <person name="Liu X."/>
            <person name="Jiang W."/>
            <person name="Mao L."/>
            <person name="Kong X."/>
            <person name="Jiao Y."/>
            <person name="Jia J."/>
        </authorList>
    </citation>
    <scope>NUCLEOTIDE SEQUENCE [LARGE SCALE GENOMIC DNA]</scope>
    <source>
        <strain evidence="8">cv. AL8/78</strain>
    </source>
</reference>
<dbReference type="PANTHER" id="PTHR31234:SF65">
    <property type="entry name" value="LATE EMBRYOGENESIS ABUNDANT PROTEIN, LEA_2 SUBGROUP"/>
    <property type="match status" value="1"/>
</dbReference>
<dbReference type="STRING" id="200361.A0A453NHT6"/>
<reference evidence="8" key="1">
    <citation type="journal article" date="2014" name="Science">
        <title>Ancient hybridizations among the ancestral genomes of bread wheat.</title>
        <authorList>
            <consortium name="International Wheat Genome Sequencing Consortium,"/>
            <person name="Marcussen T."/>
            <person name="Sandve S.R."/>
            <person name="Heier L."/>
            <person name="Spannagl M."/>
            <person name="Pfeifer M."/>
            <person name="Jakobsen K.S."/>
            <person name="Wulff B.B."/>
            <person name="Steuernagel B."/>
            <person name="Mayer K.F."/>
            <person name="Olsen O.A."/>
        </authorList>
    </citation>
    <scope>NUCLEOTIDE SEQUENCE [LARGE SCALE GENOMIC DNA]</scope>
    <source>
        <strain evidence="8">cv. AL8/78</strain>
    </source>
</reference>